<evidence type="ECO:0000256" key="3">
    <source>
        <dbReference type="SAM" id="Phobius"/>
    </source>
</evidence>
<reference evidence="4" key="2">
    <citation type="journal article" date="2023" name="Int. J. Mol. Sci.">
        <title>De Novo Assembly and Annotation of 11 Diverse Shrub Willow (Salix) Genomes Reveals Novel Gene Organization in Sex-Linked Regions.</title>
        <authorList>
            <person name="Hyden B."/>
            <person name="Feng K."/>
            <person name="Yates T.B."/>
            <person name="Jawdy S."/>
            <person name="Cereghino C."/>
            <person name="Smart L.B."/>
            <person name="Muchero W."/>
        </authorList>
    </citation>
    <scope>NUCLEOTIDE SEQUENCE [LARGE SCALE GENOMIC DNA]</scope>
    <source>
        <tissue evidence="4">Shoot tip</tissue>
    </source>
</reference>
<keyword evidence="3" id="KW-0812">Transmembrane</keyword>
<reference evidence="4" key="1">
    <citation type="submission" date="2022-11" db="EMBL/GenBank/DDBJ databases">
        <authorList>
            <person name="Hyden B.L."/>
            <person name="Feng K."/>
            <person name="Yates T."/>
            <person name="Jawdy S."/>
            <person name="Smart L.B."/>
            <person name="Muchero W."/>
        </authorList>
    </citation>
    <scope>NUCLEOTIDE SEQUENCE</scope>
    <source>
        <tissue evidence="4">Shoot tip</tissue>
    </source>
</reference>
<name>A0A9Q0ZXD9_SALVM</name>
<evidence type="ECO:0000313" key="5">
    <source>
        <dbReference type="Proteomes" id="UP001151529"/>
    </source>
</evidence>
<feature type="transmembrane region" description="Helical" evidence="3">
    <location>
        <begin position="68"/>
        <end position="86"/>
    </location>
</feature>
<evidence type="ECO:0008006" key="6">
    <source>
        <dbReference type="Google" id="ProtNLM"/>
    </source>
</evidence>
<dbReference type="PANTHER" id="PTHR31234">
    <property type="entry name" value="LATE EMBRYOGENESIS ABUNDANT (LEA) HYDROXYPROLINE-RICH GLYCOPROTEIN FAMILY"/>
    <property type="match status" value="1"/>
</dbReference>
<evidence type="ECO:0000256" key="2">
    <source>
        <dbReference type="ARBA" id="ARBA00023136"/>
    </source>
</evidence>
<organism evidence="4 5">
    <name type="scientific">Salix viminalis</name>
    <name type="common">Common osier</name>
    <name type="synonym">Basket willow</name>
    <dbReference type="NCBI Taxonomy" id="40686"/>
    <lineage>
        <taxon>Eukaryota</taxon>
        <taxon>Viridiplantae</taxon>
        <taxon>Streptophyta</taxon>
        <taxon>Embryophyta</taxon>
        <taxon>Tracheophyta</taxon>
        <taxon>Spermatophyta</taxon>
        <taxon>Magnoliopsida</taxon>
        <taxon>eudicotyledons</taxon>
        <taxon>Gunneridae</taxon>
        <taxon>Pentapetalae</taxon>
        <taxon>rosids</taxon>
        <taxon>fabids</taxon>
        <taxon>Malpighiales</taxon>
        <taxon>Salicaceae</taxon>
        <taxon>Saliceae</taxon>
        <taxon>Salix</taxon>
    </lineage>
</organism>
<sequence>MSQPTTPTTAATATATKLYSKKAQVYDCIVFFLFITVSSILIVSVPVITRGVIFLQPETPQFNVSSSLTILNVSSTAIAANFNVTFSTKNPNRKTMSYEEIVALLLDGNESLSAITIPPFHQPGKNPENISGRVKDSSSSGGAAVSLTTKLHARAKYGGWTWPVEKDLIRATCGDDVKVDFASNVTTLVLGSNECDVNGQWKRIAIKCSRIFRNYIYVVSIVLFILFRFTLGFVSANLVSSMIN</sequence>
<dbReference type="OrthoDB" id="838659at2759"/>
<dbReference type="AlphaFoldDB" id="A0A9Q0ZXD9"/>
<evidence type="ECO:0000313" key="4">
    <source>
        <dbReference type="EMBL" id="KAJ6750480.1"/>
    </source>
</evidence>
<comment type="caution">
    <text evidence="4">The sequence shown here is derived from an EMBL/GenBank/DDBJ whole genome shotgun (WGS) entry which is preliminary data.</text>
</comment>
<accession>A0A9Q0ZXD9</accession>
<protein>
    <recommendedName>
        <fullName evidence="6">Late embryogenesis abundant protein LEA-2 subgroup domain-containing protein</fullName>
    </recommendedName>
</protein>
<feature type="transmembrane region" description="Helical" evidence="3">
    <location>
        <begin position="215"/>
        <end position="239"/>
    </location>
</feature>
<gene>
    <name evidence="4" type="ORF">OIU85_001055</name>
</gene>
<proteinExistence type="predicted"/>
<dbReference type="PANTHER" id="PTHR31234:SF55">
    <property type="entry name" value="LATE EMBRYOGENESIS ABUNDANT (LEA) HYDROXYPROLINE-RICH GLYCOPROTEIN FAMILY"/>
    <property type="match status" value="1"/>
</dbReference>
<dbReference type="GO" id="GO:0005886">
    <property type="term" value="C:plasma membrane"/>
    <property type="evidence" value="ECO:0007669"/>
    <property type="project" value="TreeGrafter"/>
</dbReference>
<feature type="transmembrane region" description="Helical" evidence="3">
    <location>
        <begin position="25"/>
        <end position="48"/>
    </location>
</feature>
<keyword evidence="3" id="KW-1133">Transmembrane helix</keyword>
<comment type="subcellular location">
    <subcellularLocation>
        <location evidence="1">Membrane</location>
    </subcellularLocation>
</comment>
<keyword evidence="2 3" id="KW-0472">Membrane</keyword>
<dbReference type="InterPro" id="IPR044839">
    <property type="entry name" value="NDR1-like"/>
</dbReference>
<dbReference type="EMBL" id="JAPFFL010000001">
    <property type="protein sequence ID" value="KAJ6750480.1"/>
    <property type="molecule type" value="Genomic_DNA"/>
</dbReference>
<dbReference type="Proteomes" id="UP001151529">
    <property type="component" value="Chromosome 16"/>
</dbReference>
<dbReference type="GO" id="GO:0098542">
    <property type="term" value="P:defense response to other organism"/>
    <property type="evidence" value="ECO:0007669"/>
    <property type="project" value="InterPro"/>
</dbReference>
<keyword evidence="5" id="KW-1185">Reference proteome</keyword>
<evidence type="ECO:0000256" key="1">
    <source>
        <dbReference type="ARBA" id="ARBA00004370"/>
    </source>
</evidence>